<comment type="caution">
    <text evidence="2">The sequence shown here is derived from an EMBL/GenBank/DDBJ whole genome shotgun (WGS) entry which is preliminary data.</text>
</comment>
<dbReference type="SUPFAM" id="SSF51735">
    <property type="entry name" value="NAD(P)-binding Rossmann-fold domains"/>
    <property type="match status" value="1"/>
</dbReference>
<dbReference type="GO" id="GO:0003858">
    <property type="term" value="F:3-hydroxybutyrate dehydrogenase activity"/>
    <property type="evidence" value="ECO:0007669"/>
    <property type="project" value="UniProtKB-EC"/>
</dbReference>
<keyword evidence="3" id="KW-1185">Reference proteome</keyword>
<organism evidence="2 3">
    <name type="scientific">Salinicola corii</name>
    <dbReference type="NCBI Taxonomy" id="2606937"/>
    <lineage>
        <taxon>Bacteria</taxon>
        <taxon>Pseudomonadati</taxon>
        <taxon>Pseudomonadota</taxon>
        <taxon>Gammaproteobacteria</taxon>
        <taxon>Oceanospirillales</taxon>
        <taxon>Halomonadaceae</taxon>
        <taxon>Salinicola</taxon>
    </lineage>
</organism>
<reference evidence="2 3" key="1">
    <citation type="submission" date="2019-08" db="EMBL/GenBank/DDBJ databases">
        <title>Bioinformatics analysis of the strain L3 and L5.</title>
        <authorList>
            <person name="Li X."/>
        </authorList>
    </citation>
    <scope>NUCLEOTIDE SEQUENCE [LARGE SCALE GENOMIC DNA]</scope>
    <source>
        <strain evidence="2 3">L3</strain>
    </source>
</reference>
<dbReference type="Gene3D" id="3.40.50.720">
    <property type="entry name" value="NAD(P)-binding Rossmann-like Domain"/>
    <property type="match status" value="1"/>
</dbReference>
<dbReference type="RefSeq" id="WP_149436606.1">
    <property type="nucleotide sequence ID" value="NZ_VTPX01000011.1"/>
</dbReference>
<evidence type="ECO:0000313" key="3">
    <source>
        <dbReference type="Proteomes" id="UP000466024"/>
    </source>
</evidence>
<dbReference type="GO" id="GO:0032787">
    <property type="term" value="P:monocarboxylic acid metabolic process"/>
    <property type="evidence" value="ECO:0007669"/>
    <property type="project" value="UniProtKB-ARBA"/>
</dbReference>
<keyword evidence="2" id="KW-0560">Oxidoreductase</keyword>
<dbReference type="InterPro" id="IPR036291">
    <property type="entry name" value="NAD(P)-bd_dom_sf"/>
</dbReference>
<protein>
    <submittedName>
        <fullName evidence="2">3-hydroxybutyrate dehydrogenase</fullName>
        <ecNumber evidence="2">1.1.1.30</ecNumber>
    </submittedName>
</protein>
<dbReference type="EC" id="1.1.1.30" evidence="2"/>
<dbReference type="PANTHER" id="PTHR42879:SF2">
    <property type="entry name" value="3-OXOACYL-[ACYL-CARRIER-PROTEIN] REDUCTASE FABG"/>
    <property type="match status" value="1"/>
</dbReference>
<accession>A0A640WC76</accession>
<name>A0A640WC76_9GAMM</name>
<evidence type="ECO:0000256" key="1">
    <source>
        <dbReference type="ARBA" id="ARBA00006484"/>
    </source>
</evidence>
<dbReference type="InterPro" id="IPR050259">
    <property type="entry name" value="SDR"/>
</dbReference>
<dbReference type="InterPro" id="IPR011294">
    <property type="entry name" value="3-OHbutyrate_DH"/>
</dbReference>
<dbReference type="PRINTS" id="PR00080">
    <property type="entry name" value="SDRFAMILY"/>
</dbReference>
<dbReference type="Pfam" id="PF13561">
    <property type="entry name" value="adh_short_C2"/>
    <property type="match status" value="1"/>
</dbReference>
<dbReference type="NCBIfam" id="NF009093">
    <property type="entry name" value="PRK12429.1"/>
    <property type="match status" value="1"/>
</dbReference>
<dbReference type="PRINTS" id="PR00081">
    <property type="entry name" value="GDHRDH"/>
</dbReference>
<dbReference type="Proteomes" id="UP000466024">
    <property type="component" value="Unassembled WGS sequence"/>
</dbReference>
<comment type="similarity">
    <text evidence="1">Belongs to the short-chain dehydrogenases/reductases (SDR) family.</text>
</comment>
<sequence length="253" mass="26683">MSERPRVAVVTGTTSGIGRAVVENLAGQGIRVMAVDANPAGEAVAEAVGATFLEADLTDGEQCARVIGAAVERLGSVDILVNNAGIQHVADIEQFPPDKWRKIIDLMLTAPFLLTQACWPHMREKGWGRIINIASIHANVASPGKSAYVSAKHGLIGLTRTAALEGGEHGITANAICPAYVRTPLVERQIADQATLNRMDESDVIEKIMLSGAAIKRLIEPGEVASVVAYLASDQASAVTGADWAIDLGWTAR</sequence>
<dbReference type="PANTHER" id="PTHR42879">
    <property type="entry name" value="3-OXOACYL-(ACYL-CARRIER-PROTEIN) REDUCTASE"/>
    <property type="match status" value="1"/>
</dbReference>
<dbReference type="InterPro" id="IPR020904">
    <property type="entry name" value="Sc_DH/Rdtase_CS"/>
</dbReference>
<dbReference type="PROSITE" id="PS00061">
    <property type="entry name" value="ADH_SHORT"/>
    <property type="match status" value="1"/>
</dbReference>
<dbReference type="FunFam" id="3.40.50.720:FF:000084">
    <property type="entry name" value="Short-chain dehydrogenase reductase"/>
    <property type="match status" value="1"/>
</dbReference>
<dbReference type="InterPro" id="IPR002347">
    <property type="entry name" value="SDR_fam"/>
</dbReference>
<evidence type="ECO:0000313" key="2">
    <source>
        <dbReference type="EMBL" id="KAA0016465.1"/>
    </source>
</evidence>
<dbReference type="EMBL" id="VTPX01000011">
    <property type="protein sequence ID" value="KAA0016465.1"/>
    <property type="molecule type" value="Genomic_DNA"/>
</dbReference>
<gene>
    <name evidence="2" type="ORF">F0A16_17230</name>
</gene>
<proteinExistence type="inferred from homology"/>
<dbReference type="AlphaFoldDB" id="A0A640WC76"/>
<dbReference type="NCBIfam" id="TIGR01963">
    <property type="entry name" value="PHB_DH"/>
    <property type="match status" value="1"/>
</dbReference>